<dbReference type="EMBL" id="NEVH01002992">
    <property type="protein sequence ID" value="PNF40974.1"/>
    <property type="molecule type" value="Genomic_DNA"/>
</dbReference>
<gene>
    <name evidence="1" type="ORF">B7P43_G08813</name>
</gene>
<dbReference type="InParanoid" id="A0A2J7RJH2"/>
<reference evidence="1 2" key="1">
    <citation type="submission" date="2017-12" db="EMBL/GenBank/DDBJ databases">
        <title>Hemimetabolous genomes reveal molecular basis of termite eusociality.</title>
        <authorList>
            <person name="Harrison M.C."/>
            <person name="Jongepier E."/>
            <person name="Robertson H.M."/>
            <person name="Arning N."/>
            <person name="Bitard-Feildel T."/>
            <person name="Chao H."/>
            <person name="Childers C.P."/>
            <person name="Dinh H."/>
            <person name="Doddapaneni H."/>
            <person name="Dugan S."/>
            <person name="Gowin J."/>
            <person name="Greiner C."/>
            <person name="Han Y."/>
            <person name="Hu H."/>
            <person name="Hughes D.S.T."/>
            <person name="Huylmans A.-K."/>
            <person name="Kemena C."/>
            <person name="Kremer L.P.M."/>
            <person name="Lee S.L."/>
            <person name="Lopez-Ezquerra A."/>
            <person name="Mallet L."/>
            <person name="Monroy-Kuhn J.M."/>
            <person name="Moser A."/>
            <person name="Murali S.C."/>
            <person name="Muzny D.M."/>
            <person name="Otani S."/>
            <person name="Piulachs M.-D."/>
            <person name="Poelchau M."/>
            <person name="Qu J."/>
            <person name="Schaub F."/>
            <person name="Wada-Katsumata A."/>
            <person name="Worley K.C."/>
            <person name="Xie Q."/>
            <person name="Ylla G."/>
            <person name="Poulsen M."/>
            <person name="Gibbs R.A."/>
            <person name="Schal C."/>
            <person name="Richards S."/>
            <person name="Belles X."/>
            <person name="Korb J."/>
            <person name="Bornberg-Bauer E."/>
        </authorList>
    </citation>
    <scope>NUCLEOTIDE SEQUENCE [LARGE SCALE GENOMIC DNA]</scope>
    <source>
        <tissue evidence="1">Whole body</tissue>
    </source>
</reference>
<name>A0A2J7RJH2_9NEOP</name>
<dbReference type="Proteomes" id="UP000235965">
    <property type="component" value="Unassembled WGS sequence"/>
</dbReference>
<protein>
    <submittedName>
        <fullName evidence="1">Uncharacterized protein</fullName>
    </submittedName>
</protein>
<comment type="caution">
    <text evidence="1">The sequence shown here is derived from an EMBL/GenBank/DDBJ whole genome shotgun (WGS) entry which is preliminary data.</text>
</comment>
<evidence type="ECO:0000313" key="2">
    <source>
        <dbReference type="Proteomes" id="UP000235965"/>
    </source>
</evidence>
<keyword evidence="2" id="KW-1185">Reference proteome</keyword>
<organism evidence="1 2">
    <name type="scientific">Cryptotermes secundus</name>
    <dbReference type="NCBI Taxonomy" id="105785"/>
    <lineage>
        <taxon>Eukaryota</taxon>
        <taxon>Metazoa</taxon>
        <taxon>Ecdysozoa</taxon>
        <taxon>Arthropoda</taxon>
        <taxon>Hexapoda</taxon>
        <taxon>Insecta</taxon>
        <taxon>Pterygota</taxon>
        <taxon>Neoptera</taxon>
        <taxon>Polyneoptera</taxon>
        <taxon>Dictyoptera</taxon>
        <taxon>Blattodea</taxon>
        <taxon>Blattoidea</taxon>
        <taxon>Termitoidae</taxon>
        <taxon>Kalotermitidae</taxon>
        <taxon>Cryptotermitinae</taxon>
        <taxon>Cryptotermes</taxon>
    </lineage>
</organism>
<sequence length="122" mass="13281">MRDLTLLTHLSMKLRFRFGSPVLGSGSERCEPLLILVLASSLELVDTVSKSKLVGQVWASLSGTSPSLCSVLESNSWALRYCSHSLSNCFSFSLWHGGSGVGSSKRPSRLRDLMESCRVGKC</sequence>
<evidence type="ECO:0000313" key="1">
    <source>
        <dbReference type="EMBL" id="PNF40974.1"/>
    </source>
</evidence>
<proteinExistence type="predicted"/>
<accession>A0A2J7RJH2</accession>
<dbReference type="AlphaFoldDB" id="A0A2J7RJH2"/>